<feature type="transmembrane region" description="Helical" evidence="9">
    <location>
        <begin position="230"/>
        <end position="250"/>
    </location>
</feature>
<keyword evidence="5 8" id="KW-0324">Glycolysis</keyword>
<dbReference type="InterPro" id="IPR029768">
    <property type="entry name" value="Aldolase_I_AS"/>
</dbReference>
<dbReference type="EC" id="4.1.2.13" evidence="4 8"/>
<evidence type="ECO:0000256" key="5">
    <source>
        <dbReference type="ARBA" id="ARBA00023152"/>
    </source>
</evidence>
<accession>A0A6V7Q910</accession>
<evidence type="ECO:0000256" key="7">
    <source>
        <dbReference type="ARBA" id="ARBA00023270"/>
    </source>
</evidence>
<comment type="similarity">
    <text evidence="3 8">Belongs to the class I fructose-bisphosphate aldolase family.</text>
</comment>
<organism evidence="10">
    <name type="scientific">Ananas comosus var. bracteatus</name>
    <name type="common">red pineapple</name>
    <dbReference type="NCBI Taxonomy" id="296719"/>
    <lineage>
        <taxon>Eukaryota</taxon>
        <taxon>Viridiplantae</taxon>
        <taxon>Streptophyta</taxon>
        <taxon>Embryophyta</taxon>
        <taxon>Tracheophyta</taxon>
        <taxon>Spermatophyta</taxon>
        <taxon>Magnoliopsida</taxon>
        <taxon>Liliopsida</taxon>
        <taxon>Poales</taxon>
        <taxon>Bromeliaceae</taxon>
        <taxon>Bromelioideae</taxon>
        <taxon>Ananas</taxon>
    </lineage>
</organism>
<dbReference type="GO" id="GO:0006096">
    <property type="term" value="P:glycolytic process"/>
    <property type="evidence" value="ECO:0007669"/>
    <property type="project" value="UniProtKB-UniPathway"/>
</dbReference>
<evidence type="ECO:0000256" key="2">
    <source>
        <dbReference type="ARBA" id="ARBA00004714"/>
    </source>
</evidence>
<dbReference type="GO" id="GO:0004332">
    <property type="term" value="F:fructose-bisphosphate aldolase activity"/>
    <property type="evidence" value="ECO:0007669"/>
    <property type="project" value="UniProtKB-EC"/>
</dbReference>
<feature type="transmembrane region" description="Helical" evidence="9">
    <location>
        <begin position="137"/>
        <end position="158"/>
    </location>
</feature>
<dbReference type="PANTHER" id="PTHR11627">
    <property type="entry name" value="FRUCTOSE-BISPHOSPHATE ALDOLASE"/>
    <property type="match status" value="1"/>
</dbReference>
<feature type="transmembrane region" description="Helical" evidence="9">
    <location>
        <begin position="364"/>
        <end position="385"/>
    </location>
</feature>
<dbReference type="PROSITE" id="PS00158">
    <property type="entry name" value="ALDOLASE_CLASS_I"/>
    <property type="match status" value="1"/>
</dbReference>
<evidence type="ECO:0000256" key="9">
    <source>
        <dbReference type="SAM" id="Phobius"/>
    </source>
</evidence>
<evidence type="ECO:0000256" key="3">
    <source>
        <dbReference type="ARBA" id="ARBA00010387"/>
    </source>
</evidence>
<dbReference type="UniPathway" id="UPA00109">
    <property type="reaction ID" value="UER00183"/>
</dbReference>
<dbReference type="Pfam" id="PF00274">
    <property type="entry name" value="Glycolytic"/>
    <property type="match status" value="1"/>
</dbReference>
<sequence>MAIGSRMAEFGIFWALSSPWRPPGILYGGVWDLLGSVVSMATARSLLFVIVDEFLKDLAWRSLGSSRPCCLHGDRQGSHVTTLDILDTLSSTWRSLWAGIFSVIILFELNAVLLVLIRGSLMLGFSFSNQIDTGSWVGWGAMDPVCLSFSGVGFKFWYWSSYGMGTNLLTMKFRNLETLWHVKALYMSKLLTYKLKERGTATMVIGLPLLEPFQGKDDLMKSCSFPYCDVLYGLIVPLPTLDLFLALALIDQLHRQHSHSHSFILFACISPTTSASYSAMLLAQAKASLKEKHKDIFLDQAGMEVRAIEWAWKWAKLYSDKSVELSSSSEPQRKNRSYCIYKVVDRYSSEDQHDFPIILESLKYLLILPICYNFFNLAFLISLFLELTRLADISWFLELIRLMEFGANSGDAVGGWTSIFSLICRFSEFDVCQVTHVASLCLFDILSWTFPVDLMMLWSVGLNFEACFLFSRHVTASIDFQNTIDFEEYLQLPSGDLLTRVQLPPSILPCRISPRQNQLASSGNMSAFVGKYADELIKTVKYIATPGKGILAADESTGTIGKRLASINVKNETLYQKTSDGKPFVDVLVEHGVVRALRSTRARLKLPAPTARRRRTGPGLASRLVPAVLQGGRALCQVAGGAEDRADGANRAGDPAECAGLGTVCDGVPECGLVPIVEPEILTDGGHNIKTCSAVTEKVLAAVYKALNDHHVLLEGTLLKPNMVIPGSDSPKVGAEVIAEYTVTALCRTVPPAVPGIVFLSGGQSEEEATQNLNAMNKLDVLRPWTLSFSFGRALQQSTIKKWGGKKENVPAAQAAFLARCRANSAATLGKYTGGGSDVHAAASESLYVSGYRY</sequence>
<keyword evidence="7" id="KW-0704">Schiff base</keyword>
<dbReference type="SUPFAM" id="SSF51569">
    <property type="entry name" value="Aldolase"/>
    <property type="match status" value="1"/>
</dbReference>
<dbReference type="InterPro" id="IPR013785">
    <property type="entry name" value="Aldolase_TIM"/>
</dbReference>
<dbReference type="EMBL" id="LR862134">
    <property type="protein sequence ID" value="CAD1839335.1"/>
    <property type="molecule type" value="Genomic_DNA"/>
</dbReference>
<dbReference type="InterPro" id="IPR000741">
    <property type="entry name" value="FBA_I"/>
</dbReference>
<name>A0A6V7Q910_ANACO</name>
<comment type="pathway">
    <text evidence="2">Carbohydrate degradation; glycolysis; D-glyceraldehyde 3-phosphate and glycerone phosphate from D-glucose: step 4/4.</text>
</comment>
<evidence type="ECO:0000256" key="8">
    <source>
        <dbReference type="RuleBase" id="RU003994"/>
    </source>
</evidence>
<proteinExistence type="inferred from homology"/>
<keyword evidence="9" id="KW-0472">Membrane</keyword>
<keyword evidence="9" id="KW-0812">Transmembrane</keyword>
<protein>
    <recommendedName>
        <fullName evidence="4 8">Fructose-bisphosphate aldolase</fullName>
        <ecNumber evidence="4 8">4.1.2.13</ecNumber>
    </recommendedName>
</protein>
<gene>
    <name evidence="10" type="ORF">CB5_LOCUS22546</name>
</gene>
<evidence type="ECO:0000313" key="10">
    <source>
        <dbReference type="EMBL" id="CAD1839335.1"/>
    </source>
</evidence>
<keyword evidence="9" id="KW-1133">Transmembrane helix</keyword>
<keyword evidence="6 8" id="KW-0456">Lyase</keyword>
<reference evidence="10" key="1">
    <citation type="submission" date="2020-07" db="EMBL/GenBank/DDBJ databases">
        <authorList>
            <person name="Lin J."/>
        </authorList>
    </citation>
    <scope>NUCLEOTIDE SEQUENCE</scope>
</reference>
<feature type="transmembrane region" description="Helical" evidence="9">
    <location>
        <begin position="96"/>
        <end position="117"/>
    </location>
</feature>
<dbReference type="AlphaFoldDB" id="A0A6V7Q910"/>
<comment type="catalytic activity">
    <reaction evidence="1 8">
        <text>beta-D-fructose 1,6-bisphosphate = D-glyceraldehyde 3-phosphate + dihydroxyacetone phosphate</text>
        <dbReference type="Rhea" id="RHEA:14729"/>
        <dbReference type="ChEBI" id="CHEBI:32966"/>
        <dbReference type="ChEBI" id="CHEBI:57642"/>
        <dbReference type="ChEBI" id="CHEBI:59776"/>
        <dbReference type="EC" id="4.1.2.13"/>
    </reaction>
</comment>
<evidence type="ECO:0000256" key="1">
    <source>
        <dbReference type="ARBA" id="ARBA00000441"/>
    </source>
</evidence>
<evidence type="ECO:0000256" key="6">
    <source>
        <dbReference type="ARBA" id="ARBA00023239"/>
    </source>
</evidence>
<feature type="transmembrane region" description="Helical" evidence="9">
    <location>
        <begin position="262"/>
        <end position="283"/>
    </location>
</feature>
<dbReference type="Gene3D" id="3.20.20.70">
    <property type="entry name" value="Aldolase class I"/>
    <property type="match status" value="2"/>
</dbReference>
<evidence type="ECO:0000256" key="4">
    <source>
        <dbReference type="ARBA" id="ARBA00013068"/>
    </source>
</evidence>